<reference evidence="2" key="1">
    <citation type="submission" date="2020-02" db="EMBL/GenBank/DDBJ databases">
        <authorList>
            <person name="Meier V. D."/>
        </authorList>
    </citation>
    <scope>NUCLEOTIDE SEQUENCE</scope>
    <source>
        <strain evidence="2">AVDCRST_MAG90</strain>
    </source>
</reference>
<dbReference type="NCBIfam" id="TIGR02218">
    <property type="entry name" value="phg_TIGR02218"/>
    <property type="match status" value="1"/>
</dbReference>
<evidence type="ECO:0000313" key="2">
    <source>
        <dbReference type="EMBL" id="CAA9357883.1"/>
    </source>
</evidence>
<evidence type="ECO:0000259" key="1">
    <source>
        <dbReference type="Pfam" id="PF09356"/>
    </source>
</evidence>
<dbReference type="EMBL" id="CADCUC010000580">
    <property type="protein sequence ID" value="CAA9357883.1"/>
    <property type="molecule type" value="Genomic_DNA"/>
</dbReference>
<proteinExistence type="predicted"/>
<accession>A0A6J4MFE0</accession>
<dbReference type="Pfam" id="PF09356">
    <property type="entry name" value="Phage_BR0599"/>
    <property type="match status" value="1"/>
</dbReference>
<protein>
    <submittedName>
        <fullName evidence="2">Gene Transfer Agent FAD/FMN-containing dehydrogenase</fullName>
    </submittedName>
</protein>
<gene>
    <name evidence="2" type="ORF">AVDCRST_MAG90-2765</name>
</gene>
<dbReference type="Pfam" id="PF09931">
    <property type="entry name" value="Phage_phiJL001_Gp84_N"/>
    <property type="match status" value="1"/>
</dbReference>
<name>A0A6J4MFE0_9HYPH</name>
<organism evidence="2">
    <name type="scientific">uncultured Microvirga sp</name>
    <dbReference type="NCBI Taxonomy" id="412392"/>
    <lineage>
        <taxon>Bacteria</taxon>
        <taxon>Pseudomonadati</taxon>
        <taxon>Pseudomonadota</taxon>
        <taxon>Alphaproteobacteria</taxon>
        <taxon>Hyphomicrobiales</taxon>
        <taxon>Methylobacteriaceae</taxon>
        <taxon>Microvirga</taxon>
        <taxon>environmental samples</taxon>
    </lineage>
</organism>
<dbReference type="InterPro" id="IPR011928">
    <property type="entry name" value="Phage_phiJL001_Gp84"/>
</dbReference>
<sequence>RDLAFGGVTYAARTGLEAAEASAELGFAVGGGEVSGALVSAGLTEDDLAAGLYDDASVETWLVNWANPQERLLLDVGAIGEIRRADGAFVAEARGLMHRLDEERGRLYGATCAADLGDGCCRVDLSGPAFTATAVASATDGALGLLSDGLEGYHEGFFTGGRLLWLEGANAGLAAEIKAHRREGASARLELWQRAARPIAAGDAFRATAGCDKRFATCRQKFGNVANFRGFPHMPGNDFVVRLAAQGEPGMDGGSFFR</sequence>
<feature type="non-terminal residue" evidence="2">
    <location>
        <position position="1"/>
    </location>
</feature>
<feature type="domain" description="Bacteriophage phiJL001 Gp84 C-terminal" evidence="1">
    <location>
        <begin position="156"/>
        <end position="238"/>
    </location>
</feature>
<dbReference type="AlphaFoldDB" id="A0A6J4MFE0"/>
<dbReference type="InterPro" id="IPR018964">
    <property type="entry name" value="Phage_phiJL001_Gp84_C"/>
</dbReference>